<dbReference type="GO" id="GO:0032259">
    <property type="term" value="P:methylation"/>
    <property type="evidence" value="ECO:0007669"/>
    <property type="project" value="UniProtKB-KW"/>
</dbReference>
<gene>
    <name evidence="2" type="ORF">LV85_02991</name>
</gene>
<dbReference type="Proteomes" id="UP000248882">
    <property type="component" value="Unassembled WGS sequence"/>
</dbReference>
<dbReference type="CDD" id="cd02440">
    <property type="entry name" value="AdoMet_MTases"/>
    <property type="match status" value="1"/>
</dbReference>
<dbReference type="EMBL" id="QKZT01000013">
    <property type="protein sequence ID" value="PZX49928.1"/>
    <property type="molecule type" value="Genomic_DNA"/>
</dbReference>
<dbReference type="AlphaFoldDB" id="A0A2W7QN64"/>
<keyword evidence="2" id="KW-0489">Methyltransferase</keyword>
<dbReference type="OrthoDB" id="9800454at2"/>
<dbReference type="Gene3D" id="3.40.50.150">
    <property type="entry name" value="Vaccinia Virus protein VP39"/>
    <property type="match status" value="1"/>
</dbReference>
<protein>
    <submittedName>
        <fullName evidence="2">Methyltransferase family protein</fullName>
    </submittedName>
</protein>
<accession>A0A2W7QN64</accession>
<evidence type="ECO:0000313" key="3">
    <source>
        <dbReference type="Proteomes" id="UP000248882"/>
    </source>
</evidence>
<dbReference type="InterPro" id="IPR041698">
    <property type="entry name" value="Methyltransf_25"/>
</dbReference>
<dbReference type="SUPFAM" id="SSF53335">
    <property type="entry name" value="S-adenosyl-L-methionine-dependent methyltransferases"/>
    <property type="match status" value="1"/>
</dbReference>
<dbReference type="GO" id="GO:0008168">
    <property type="term" value="F:methyltransferase activity"/>
    <property type="evidence" value="ECO:0007669"/>
    <property type="project" value="UniProtKB-KW"/>
</dbReference>
<reference evidence="2 3" key="1">
    <citation type="submission" date="2018-06" db="EMBL/GenBank/DDBJ databases">
        <title>Genomic Encyclopedia of Archaeal and Bacterial Type Strains, Phase II (KMG-II): from individual species to whole genera.</title>
        <authorList>
            <person name="Goeker M."/>
        </authorList>
    </citation>
    <scope>NUCLEOTIDE SEQUENCE [LARGE SCALE GENOMIC DNA]</scope>
    <source>
        <strain evidence="2 3">DSM 19830</strain>
    </source>
</reference>
<keyword evidence="3" id="KW-1185">Reference proteome</keyword>
<name>A0A2W7QN64_9BACT</name>
<evidence type="ECO:0000259" key="1">
    <source>
        <dbReference type="Pfam" id="PF13649"/>
    </source>
</evidence>
<dbReference type="InterPro" id="IPR029063">
    <property type="entry name" value="SAM-dependent_MTases_sf"/>
</dbReference>
<proteinExistence type="predicted"/>
<evidence type="ECO:0000313" key="2">
    <source>
        <dbReference type="EMBL" id="PZX49928.1"/>
    </source>
</evidence>
<dbReference type="RefSeq" id="WP_111320793.1">
    <property type="nucleotide sequence ID" value="NZ_QKZT01000013.1"/>
</dbReference>
<keyword evidence="2" id="KW-0808">Transferase</keyword>
<organism evidence="2 3">
    <name type="scientific">Algoriphagus chordae</name>
    <dbReference type="NCBI Taxonomy" id="237019"/>
    <lineage>
        <taxon>Bacteria</taxon>
        <taxon>Pseudomonadati</taxon>
        <taxon>Bacteroidota</taxon>
        <taxon>Cytophagia</taxon>
        <taxon>Cytophagales</taxon>
        <taxon>Cyclobacteriaceae</taxon>
        <taxon>Algoriphagus</taxon>
    </lineage>
</organism>
<dbReference type="Pfam" id="PF13649">
    <property type="entry name" value="Methyltransf_25"/>
    <property type="match status" value="1"/>
</dbReference>
<sequence>MSIFAQRSEEKELMDDLNCSGEELNQTLRELKTINRWLGGNYVTTSGLAKIFSKFPQAEYTIADIGCGGGDMIRVMADWAKSQEKHLNFVGIDANRNIIDLAAIRLADLAKVSWRVQNVFEAEFSEEKVDISTCTLFTHHFTDSELVGLLKSLKAKSRLGIVINDLHRHWIAYYSIKLLTRLFSKSEMVQNDAPLSVLRSFSRTDWERILNKAGIKDFTISWNWAFRWQVNILI</sequence>
<feature type="domain" description="Methyltransferase" evidence="1">
    <location>
        <begin position="62"/>
        <end position="153"/>
    </location>
</feature>
<comment type="caution">
    <text evidence="2">The sequence shown here is derived from an EMBL/GenBank/DDBJ whole genome shotgun (WGS) entry which is preliminary data.</text>
</comment>